<dbReference type="Proteomes" id="UP000694924">
    <property type="component" value="Unplaced"/>
</dbReference>
<evidence type="ECO:0000256" key="6">
    <source>
        <dbReference type="ARBA" id="ARBA00037985"/>
    </source>
</evidence>
<proteinExistence type="inferred from homology"/>
<keyword evidence="3 10" id="KW-0689">Ribosomal protein</keyword>
<comment type="subcellular location">
    <subcellularLocation>
        <location evidence="1">Mitochondrion</location>
    </subcellularLocation>
</comment>
<keyword evidence="5" id="KW-0687">Ribonucleoprotein</keyword>
<dbReference type="GO" id="GO:0005840">
    <property type="term" value="C:ribosome"/>
    <property type="evidence" value="ECO:0007669"/>
    <property type="project" value="UniProtKB-KW"/>
</dbReference>
<dbReference type="GeneID" id="107074328"/>
<dbReference type="PANTHER" id="PTHR15889:SF2">
    <property type="entry name" value="LARGE RIBOSOMAL SUBUNIT PROTEIN ML37"/>
    <property type="match status" value="1"/>
</dbReference>
<dbReference type="PANTHER" id="PTHR15889">
    <property type="entry name" value="MITOCHONDRIAL RIBOSOMAL PROTEIN L37"/>
    <property type="match status" value="1"/>
</dbReference>
<accession>A0ABM1JFB9</accession>
<dbReference type="InterPro" id="IPR010793">
    <property type="entry name" value="Ribosomal_mL37/mL65"/>
</dbReference>
<evidence type="ECO:0000313" key="10">
    <source>
        <dbReference type="RefSeq" id="XP_015191157.1"/>
    </source>
</evidence>
<evidence type="ECO:0000256" key="2">
    <source>
        <dbReference type="ARBA" id="ARBA00022946"/>
    </source>
</evidence>
<evidence type="ECO:0000256" key="7">
    <source>
        <dbReference type="ARBA" id="ARBA00039442"/>
    </source>
</evidence>
<reference evidence="10" key="1">
    <citation type="submission" date="2025-08" db="UniProtKB">
        <authorList>
            <consortium name="RefSeq"/>
        </authorList>
    </citation>
    <scope>IDENTIFICATION</scope>
    <source>
        <tissue evidence="10">Whole body</tissue>
    </source>
</reference>
<evidence type="ECO:0000256" key="1">
    <source>
        <dbReference type="ARBA" id="ARBA00004173"/>
    </source>
</evidence>
<keyword evidence="4" id="KW-0496">Mitochondrion</keyword>
<evidence type="ECO:0000256" key="8">
    <source>
        <dbReference type="ARBA" id="ARBA00041617"/>
    </source>
</evidence>
<dbReference type="RefSeq" id="XP_015191157.1">
    <property type="nucleotide sequence ID" value="XM_015335671.1"/>
</dbReference>
<dbReference type="InterPro" id="IPR052482">
    <property type="entry name" value="mtLSU_mL37"/>
</dbReference>
<keyword evidence="2" id="KW-0809">Transit peptide</keyword>
<name>A0ABM1JFB9_POLDO</name>
<protein>
    <recommendedName>
        <fullName evidence="7">Large ribosomal subunit protein mL37</fullName>
    </recommendedName>
    <alternativeName>
        <fullName evidence="8">39S ribosomal protein L37, mitochondrial</fullName>
    </alternativeName>
</protein>
<evidence type="ECO:0000313" key="9">
    <source>
        <dbReference type="Proteomes" id="UP000694924"/>
    </source>
</evidence>
<keyword evidence="9" id="KW-1185">Reference proteome</keyword>
<dbReference type="Pfam" id="PF07147">
    <property type="entry name" value="PDCD9"/>
    <property type="match status" value="1"/>
</dbReference>
<evidence type="ECO:0000256" key="5">
    <source>
        <dbReference type="ARBA" id="ARBA00023274"/>
    </source>
</evidence>
<sequence>MKLTQALRKYHLGRLTRQIWYAVRERTPIDNNVESKLSGLNIKIVDPIDIFQPKKEFVKIELPEPIIKVYKPDNTHPDWKNRTCLNYKDHNVLQHGLSQAQLLLKTILIKNELPQQIEEKEIDISEDIHRLVKRTIYTSNVFDAHQELLPKRKDPERPAWNFPRDYGLTDIRKTHNLFKKLLQICECVCGPEIVQTRSVYHNGVACLSIEKESNLLQFALTFDLALISTNPLKKIEDQNAYMELDFPNIYPFYPTVSLTKTNIYKTEDLYPIETTTPWSNVHTIFISHNPEEVKNLSELPVVEDQILARSMIKSFTAAASNARQKYGSDVKHLPEPITVQCVESNGKQFHFSVFQLNTLDINKTEGIRNFWWSSPILELYEEACYKTGKPIFTGYNPEVVKKLFAFYKNT</sequence>
<evidence type="ECO:0000256" key="4">
    <source>
        <dbReference type="ARBA" id="ARBA00023128"/>
    </source>
</evidence>
<gene>
    <name evidence="10" type="primary">LOC107074328</name>
</gene>
<evidence type="ECO:0000256" key="3">
    <source>
        <dbReference type="ARBA" id="ARBA00022980"/>
    </source>
</evidence>
<comment type="similarity">
    <text evidence="6">Belongs to the mitochondrion-specific ribosomal protein mL37 family.</text>
</comment>
<organism evidence="9 10">
    <name type="scientific">Polistes dominula</name>
    <name type="common">European paper wasp</name>
    <name type="synonym">Vespa dominula</name>
    <dbReference type="NCBI Taxonomy" id="743375"/>
    <lineage>
        <taxon>Eukaryota</taxon>
        <taxon>Metazoa</taxon>
        <taxon>Ecdysozoa</taxon>
        <taxon>Arthropoda</taxon>
        <taxon>Hexapoda</taxon>
        <taxon>Insecta</taxon>
        <taxon>Pterygota</taxon>
        <taxon>Neoptera</taxon>
        <taxon>Endopterygota</taxon>
        <taxon>Hymenoptera</taxon>
        <taxon>Apocrita</taxon>
        <taxon>Aculeata</taxon>
        <taxon>Vespoidea</taxon>
        <taxon>Vespidae</taxon>
        <taxon>Polistinae</taxon>
        <taxon>Polistini</taxon>
        <taxon>Polistes</taxon>
    </lineage>
</organism>